<comment type="caution">
    <text evidence="1">The sequence shown here is derived from an EMBL/GenBank/DDBJ whole genome shotgun (WGS) entry which is preliminary data.</text>
</comment>
<dbReference type="Proteomes" id="UP000298173">
    <property type="component" value="Unassembled WGS sequence"/>
</dbReference>
<protein>
    <submittedName>
        <fullName evidence="1">Uncharacterized protein</fullName>
    </submittedName>
</protein>
<keyword evidence="2" id="KW-1185">Reference proteome</keyword>
<accession>A0A4R8V2K0</accession>
<dbReference type="EMBL" id="SOEY01000006">
    <property type="protein sequence ID" value="TFB76489.1"/>
    <property type="molecule type" value="Genomic_DNA"/>
</dbReference>
<sequence length="183" mass="20509">MFAESLTEHMLTNGAHMRDFAEAYVSSRARIGLPSVPVETIIYARAVEIVAERMRRVDLLTGRDVAAAVRSTKAEVWREERQRQFQGLVKGVIVHVHSNRARLSLESKMENQARVRVGKPREPGESLVVWLATREIAGRVPTGSLSIEEARNAVRIAGLHLLTSPQAHRHAGDDQTYARWVGR</sequence>
<dbReference type="RefSeq" id="WP_134501646.1">
    <property type="nucleotide sequence ID" value="NZ_SOEY01000006.1"/>
</dbReference>
<dbReference type="OrthoDB" id="5117021at2"/>
<reference evidence="1 2" key="1">
    <citation type="submission" date="2019-03" db="EMBL/GenBank/DDBJ databases">
        <title>Genomics of glacier-inhabiting Cryobacterium strains.</title>
        <authorList>
            <person name="Liu Q."/>
            <person name="Xin Y.-H."/>
        </authorList>
    </citation>
    <scope>NUCLEOTIDE SEQUENCE [LARGE SCALE GENOMIC DNA]</scope>
    <source>
        <strain evidence="1 2">HLT2-23</strain>
    </source>
</reference>
<organism evidence="1 2">
    <name type="scientific">Cryobacterium glaciale</name>
    <dbReference type="NCBI Taxonomy" id="1259145"/>
    <lineage>
        <taxon>Bacteria</taxon>
        <taxon>Bacillati</taxon>
        <taxon>Actinomycetota</taxon>
        <taxon>Actinomycetes</taxon>
        <taxon>Micrococcales</taxon>
        <taxon>Microbacteriaceae</taxon>
        <taxon>Cryobacterium</taxon>
    </lineage>
</organism>
<gene>
    <name evidence="1" type="ORF">E3O06_03850</name>
</gene>
<proteinExistence type="predicted"/>
<evidence type="ECO:0000313" key="1">
    <source>
        <dbReference type="EMBL" id="TFB76489.1"/>
    </source>
</evidence>
<evidence type="ECO:0000313" key="2">
    <source>
        <dbReference type="Proteomes" id="UP000298173"/>
    </source>
</evidence>
<dbReference type="AlphaFoldDB" id="A0A4R8V2K0"/>
<name>A0A4R8V2K0_9MICO</name>